<reference evidence="2 3" key="1">
    <citation type="journal article" date="2013" name="Genome Announc.">
        <title>Draft Genome Sequence of Rhodococcus opacus Strain M213 Shows a Diverse Catabolic Potential.</title>
        <authorList>
            <person name="Pathak A."/>
            <person name="Green S.J."/>
            <person name="Ogram A."/>
            <person name="Chauhan A."/>
        </authorList>
    </citation>
    <scope>NUCLEOTIDE SEQUENCE [LARGE SCALE GENOMIC DNA]</scope>
    <source>
        <strain evidence="2 3">M213</strain>
    </source>
</reference>
<dbReference type="Proteomes" id="UP000005951">
    <property type="component" value="Unassembled WGS sequence"/>
</dbReference>
<comment type="caution">
    <text evidence="2">The sequence shown here is derived from an EMBL/GenBank/DDBJ whole genome shotgun (WGS) entry which is preliminary data.</text>
</comment>
<organism evidence="2 3">
    <name type="scientific">Rhodococcus opacus M213</name>
    <dbReference type="NCBI Taxonomy" id="1129896"/>
    <lineage>
        <taxon>Bacteria</taxon>
        <taxon>Bacillati</taxon>
        <taxon>Actinomycetota</taxon>
        <taxon>Actinomycetes</taxon>
        <taxon>Mycobacteriales</taxon>
        <taxon>Nocardiaceae</taxon>
        <taxon>Rhodococcus</taxon>
    </lineage>
</organism>
<gene>
    <name evidence="2" type="ORF">WSS_A22033</name>
</gene>
<dbReference type="EMBL" id="AJYC02000068">
    <property type="protein sequence ID" value="EKT80499.1"/>
    <property type="molecule type" value="Genomic_DNA"/>
</dbReference>
<dbReference type="SMART" id="SM00530">
    <property type="entry name" value="HTH_XRE"/>
    <property type="match status" value="1"/>
</dbReference>
<protein>
    <submittedName>
        <fullName evidence="2">Transcriptional regulator</fullName>
    </submittedName>
</protein>
<dbReference type="InterPro" id="IPR001387">
    <property type="entry name" value="Cro/C1-type_HTH"/>
</dbReference>
<dbReference type="AlphaFoldDB" id="K8XGL3"/>
<dbReference type="PROSITE" id="PS50943">
    <property type="entry name" value="HTH_CROC1"/>
    <property type="match status" value="1"/>
</dbReference>
<proteinExistence type="predicted"/>
<dbReference type="CDD" id="cd00093">
    <property type="entry name" value="HTH_XRE"/>
    <property type="match status" value="1"/>
</dbReference>
<name>K8XGL3_RHOOP</name>
<sequence>MRTARESSGLTQHQLAGRIGSTQSTVARWETGEHEVTMTTVSRVAEALGVELLVRFGGGVGTK</sequence>
<accession>K8XGL3</accession>
<evidence type="ECO:0000313" key="3">
    <source>
        <dbReference type="Proteomes" id="UP000005951"/>
    </source>
</evidence>
<dbReference type="GO" id="GO:0003677">
    <property type="term" value="F:DNA binding"/>
    <property type="evidence" value="ECO:0007669"/>
    <property type="project" value="InterPro"/>
</dbReference>
<dbReference type="Pfam" id="PF01381">
    <property type="entry name" value="HTH_3"/>
    <property type="match status" value="1"/>
</dbReference>
<feature type="domain" description="HTH cro/C1-type" evidence="1">
    <location>
        <begin position="1"/>
        <end position="56"/>
    </location>
</feature>
<dbReference type="SUPFAM" id="SSF47413">
    <property type="entry name" value="lambda repressor-like DNA-binding domains"/>
    <property type="match status" value="1"/>
</dbReference>
<dbReference type="InterPro" id="IPR010982">
    <property type="entry name" value="Lambda_DNA-bd_dom_sf"/>
</dbReference>
<evidence type="ECO:0000259" key="1">
    <source>
        <dbReference type="PROSITE" id="PS50943"/>
    </source>
</evidence>
<dbReference type="Gene3D" id="1.10.260.40">
    <property type="entry name" value="lambda repressor-like DNA-binding domains"/>
    <property type="match status" value="1"/>
</dbReference>
<evidence type="ECO:0000313" key="2">
    <source>
        <dbReference type="EMBL" id="EKT80499.1"/>
    </source>
</evidence>